<name>A0A146KBX9_9EUKA</name>
<feature type="domain" description="ATP-grasp" evidence="7">
    <location>
        <begin position="380"/>
        <end position="428"/>
    </location>
</feature>
<evidence type="ECO:0000256" key="3">
    <source>
        <dbReference type="ARBA" id="ARBA00022840"/>
    </source>
</evidence>
<organism evidence="8">
    <name type="scientific">Trepomonas sp. PC1</name>
    <dbReference type="NCBI Taxonomy" id="1076344"/>
    <lineage>
        <taxon>Eukaryota</taxon>
        <taxon>Metamonada</taxon>
        <taxon>Diplomonadida</taxon>
        <taxon>Hexamitidae</taxon>
        <taxon>Hexamitinae</taxon>
        <taxon>Trepomonas</taxon>
    </lineage>
</organism>
<proteinExistence type="predicted"/>
<dbReference type="GO" id="GO:0015631">
    <property type="term" value="F:tubulin binding"/>
    <property type="evidence" value="ECO:0007669"/>
    <property type="project" value="TreeGrafter"/>
</dbReference>
<evidence type="ECO:0000256" key="6">
    <source>
        <dbReference type="PROSITE-ProRule" id="PRU00409"/>
    </source>
</evidence>
<dbReference type="SUPFAM" id="SSF56059">
    <property type="entry name" value="Glutathione synthetase ATP-binding domain-like"/>
    <property type="match status" value="1"/>
</dbReference>
<dbReference type="PROSITE" id="PS50975">
    <property type="entry name" value="ATP_GRASP"/>
    <property type="match status" value="1"/>
</dbReference>
<keyword evidence="1 8" id="KW-0436">Ligase</keyword>
<dbReference type="GO" id="GO:0005524">
    <property type="term" value="F:ATP binding"/>
    <property type="evidence" value="ECO:0007669"/>
    <property type="project" value="UniProtKB-UniRule"/>
</dbReference>
<dbReference type="GO" id="GO:0036064">
    <property type="term" value="C:ciliary basal body"/>
    <property type="evidence" value="ECO:0007669"/>
    <property type="project" value="TreeGrafter"/>
</dbReference>
<feature type="non-terminal residue" evidence="8">
    <location>
        <position position="1"/>
    </location>
</feature>
<evidence type="ECO:0000259" key="7">
    <source>
        <dbReference type="PROSITE" id="PS50975"/>
    </source>
</evidence>
<dbReference type="GO" id="GO:0046872">
    <property type="term" value="F:metal ion binding"/>
    <property type="evidence" value="ECO:0007669"/>
    <property type="project" value="InterPro"/>
</dbReference>
<comment type="catalytic activity">
    <reaction evidence="5">
        <text>L-glutamyl-[protein] + L-glutamate + ATP = gamma-L-glutamyl-L-glutamyl-[protein] + ADP + phosphate + H(+)</text>
        <dbReference type="Rhea" id="RHEA:60144"/>
        <dbReference type="Rhea" id="RHEA-COMP:10208"/>
        <dbReference type="Rhea" id="RHEA-COMP:15517"/>
        <dbReference type="ChEBI" id="CHEBI:15378"/>
        <dbReference type="ChEBI" id="CHEBI:29973"/>
        <dbReference type="ChEBI" id="CHEBI:29985"/>
        <dbReference type="ChEBI" id="CHEBI:30616"/>
        <dbReference type="ChEBI" id="CHEBI:43474"/>
        <dbReference type="ChEBI" id="CHEBI:143622"/>
        <dbReference type="ChEBI" id="CHEBI:456216"/>
    </reaction>
    <physiologicalReaction direction="left-to-right" evidence="5">
        <dbReference type="Rhea" id="RHEA:60145"/>
    </physiologicalReaction>
</comment>
<reference evidence="8" key="1">
    <citation type="submission" date="2015-07" db="EMBL/GenBank/DDBJ databases">
        <title>Adaptation to a free-living lifestyle via gene acquisitions in the diplomonad Trepomonas sp. PC1.</title>
        <authorList>
            <person name="Xu F."/>
            <person name="Jerlstrom-Hultqvist J."/>
            <person name="Kolisko M."/>
            <person name="Simpson A.G.B."/>
            <person name="Roger A.J."/>
            <person name="Svard S.G."/>
            <person name="Andersson J.O."/>
        </authorList>
    </citation>
    <scope>NUCLEOTIDE SEQUENCE</scope>
    <source>
        <strain evidence="8">PC1</strain>
    </source>
</reference>
<dbReference type="InterPro" id="IPR011761">
    <property type="entry name" value="ATP-grasp"/>
</dbReference>
<dbReference type="Gene3D" id="3.30.470.20">
    <property type="entry name" value="ATP-grasp fold, B domain"/>
    <property type="match status" value="1"/>
</dbReference>
<dbReference type="InterPro" id="IPR004344">
    <property type="entry name" value="TTL/TTLL_fam"/>
</dbReference>
<keyword evidence="3 6" id="KW-0067">ATP-binding</keyword>
<dbReference type="EMBL" id="GDID01003182">
    <property type="protein sequence ID" value="JAP93424.1"/>
    <property type="molecule type" value="Transcribed_RNA"/>
</dbReference>
<protein>
    <recommendedName>
        <fullName evidence="4">Tubulin--tyrosine ligase-like protein 5</fullName>
    </recommendedName>
</protein>
<accession>A0A146KBX9</accession>
<dbReference type="GO" id="GO:0070740">
    <property type="term" value="F:tubulin-glutamic acid ligase activity"/>
    <property type="evidence" value="ECO:0007669"/>
    <property type="project" value="TreeGrafter"/>
</dbReference>
<gene>
    <name evidence="8" type="ORF">TPC1_14302</name>
</gene>
<dbReference type="AlphaFoldDB" id="A0A146KBX9"/>
<evidence type="ECO:0000256" key="5">
    <source>
        <dbReference type="ARBA" id="ARBA00049274"/>
    </source>
</evidence>
<evidence type="ECO:0000256" key="4">
    <source>
        <dbReference type="ARBA" id="ARBA00041448"/>
    </source>
</evidence>
<dbReference type="PROSITE" id="PS51221">
    <property type="entry name" value="TTL"/>
    <property type="match status" value="1"/>
</dbReference>
<dbReference type="Pfam" id="PF03133">
    <property type="entry name" value="TTL"/>
    <property type="match status" value="2"/>
</dbReference>
<sequence>DDEVYRREHLHPDHVGDVILYKSQISTSVYLVSFKHNKTENIQITFKSPQKRYTKEEQYNYDDFTPKLRVWFAGPTTRAVRRTFADAGFLQTKKEDTKWNVCWGSPKNLEFYQTLQPGQICNQIPGSNSMGRKDTLACFIQQAHQRHPELYNFTPRTFILPMDLAELKADMESQIDTEMMYIYKPAMAARGNGIVVLSPGDSLPSEVIAAVVQRYIMNPLLLQDYKFDLRVYVAITSIDPFIVYVYEEGLGRFATQKYVKPNQQNKTNTQMHLTNFSVNAKSENFIDKDDEQIQDLGDNLPSKWKMSELLEYFDANRHVFSSQPDSIIHKVEKQPGCLEKELKRRINDLIIKTMAAVEPRMYQFSEKASALYEFPRRHFGLYGFDVMLTDCGEPILIEVNSSPATGTSTQLDVNVKFELLSDLLHLVGVNCNLNEEKNEIVMPERCQTVEEAVLRRESGIIEEKIWQFVKGQDEQLSSGQNVNQPVNYTKLTRFEKLCAMQVLDEQSRLGKFTRLAPIGDLEWGQLFEKERYFGQLVNKMINQGVKMEDLM</sequence>
<dbReference type="PANTHER" id="PTHR12241">
    <property type="entry name" value="TUBULIN POLYGLUTAMYLASE"/>
    <property type="match status" value="1"/>
</dbReference>
<evidence type="ECO:0000313" key="8">
    <source>
        <dbReference type="EMBL" id="JAP93424.1"/>
    </source>
</evidence>
<dbReference type="GO" id="GO:0000226">
    <property type="term" value="P:microtubule cytoskeleton organization"/>
    <property type="evidence" value="ECO:0007669"/>
    <property type="project" value="TreeGrafter"/>
</dbReference>
<keyword evidence="2 6" id="KW-0547">Nucleotide-binding</keyword>
<evidence type="ECO:0000256" key="2">
    <source>
        <dbReference type="ARBA" id="ARBA00022741"/>
    </source>
</evidence>
<evidence type="ECO:0000256" key="1">
    <source>
        <dbReference type="ARBA" id="ARBA00022598"/>
    </source>
</evidence>
<dbReference type="PANTHER" id="PTHR12241:SF145">
    <property type="entry name" value="TUBULIN POLYGLUTAMYLASE TTLL5"/>
    <property type="match status" value="1"/>
</dbReference>